<name>A0A2J7QVS0_9NEOP</name>
<protein>
    <recommendedName>
        <fullName evidence="3">AB hydrolase-1 domain-containing protein</fullName>
    </recommendedName>
</protein>
<dbReference type="Pfam" id="PF00561">
    <property type="entry name" value="Abhydrolase_1"/>
    <property type="match status" value="1"/>
</dbReference>
<evidence type="ECO:0000313" key="4">
    <source>
        <dbReference type="EMBL" id="PNF32680.1"/>
    </source>
</evidence>
<comment type="similarity">
    <text evidence="1">Belongs to the AB hydrolase superfamily.</text>
</comment>
<dbReference type="InterPro" id="IPR050266">
    <property type="entry name" value="AB_hydrolase_sf"/>
</dbReference>
<gene>
    <name evidence="4" type="ORF">B7P43_G13115</name>
</gene>
<evidence type="ECO:0000256" key="1">
    <source>
        <dbReference type="ARBA" id="ARBA00008645"/>
    </source>
</evidence>
<proteinExistence type="inferred from homology"/>
<dbReference type="GO" id="GO:0016787">
    <property type="term" value="F:hydrolase activity"/>
    <property type="evidence" value="ECO:0007669"/>
    <property type="project" value="UniProtKB-KW"/>
</dbReference>
<dbReference type="Proteomes" id="UP000235965">
    <property type="component" value="Unassembled WGS sequence"/>
</dbReference>
<dbReference type="OrthoDB" id="190201at2759"/>
<keyword evidence="5" id="KW-1185">Reference proteome</keyword>
<dbReference type="InterPro" id="IPR000073">
    <property type="entry name" value="AB_hydrolase_1"/>
</dbReference>
<dbReference type="AlphaFoldDB" id="A0A2J7QVS0"/>
<dbReference type="InParanoid" id="A0A2J7QVS0"/>
<organism evidence="4 5">
    <name type="scientific">Cryptotermes secundus</name>
    <dbReference type="NCBI Taxonomy" id="105785"/>
    <lineage>
        <taxon>Eukaryota</taxon>
        <taxon>Metazoa</taxon>
        <taxon>Ecdysozoa</taxon>
        <taxon>Arthropoda</taxon>
        <taxon>Hexapoda</taxon>
        <taxon>Insecta</taxon>
        <taxon>Pterygota</taxon>
        <taxon>Neoptera</taxon>
        <taxon>Polyneoptera</taxon>
        <taxon>Dictyoptera</taxon>
        <taxon>Blattodea</taxon>
        <taxon>Blattoidea</taxon>
        <taxon>Termitoidae</taxon>
        <taxon>Kalotermitidae</taxon>
        <taxon>Cryptotermitinae</taxon>
        <taxon>Cryptotermes</taxon>
    </lineage>
</organism>
<dbReference type="ESTHER" id="9neop-a0a2j7qvs0">
    <property type="family name" value="SERHL"/>
</dbReference>
<dbReference type="SUPFAM" id="SSF53474">
    <property type="entry name" value="alpha/beta-Hydrolases"/>
    <property type="match status" value="1"/>
</dbReference>
<evidence type="ECO:0000256" key="2">
    <source>
        <dbReference type="ARBA" id="ARBA00022801"/>
    </source>
</evidence>
<evidence type="ECO:0000259" key="3">
    <source>
        <dbReference type="Pfam" id="PF00561"/>
    </source>
</evidence>
<feature type="domain" description="AB hydrolase-1" evidence="3">
    <location>
        <begin position="60"/>
        <end position="181"/>
    </location>
</feature>
<accession>A0A2J7QVS0</accession>
<dbReference type="Gene3D" id="3.40.50.1820">
    <property type="entry name" value="alpha/beta hydrolase"/>
    <property type="match status" value="1"/>
</dbReference>
<dbReference type="GO" id="GO:0016020">
    <property type="term" value="C:membrane"/>
    <property type="evidence" value="ECO:0007669"/>
    <property type="project" value="TreeGrafter"/>
</dbReference>
<reference evidence="4 5" key="1">
    <citation type="submission" date="2017-12" db="EMBL/GenBank/DDBJ databases">
        <title>Hemimetabolous genomes reveal molecular basis of termite eusociality.</title>
        <authorList>
            <person name="Harrison M.C."/>
            <person name="Jongepier E."/>
            <person name="Robertson H.M."/>
            <person name="Arning N."/>
            <person name="Bitard-Feildel T."/>
            <person name="Chao H."/>
            <person name="Childers C.P."/>
            <person name="Dinh H."/>
            <person name="Doddapaneni H."/>
            <person name="Dugan S."/>
            <person name="Gowin J."/>
            <person name="Greiner C."/>
            <person name="Han Y."/>
            <person name="Hu H."/>
            <person name="Hughes D.S.T."/>
            <person name="Huylmans A.-K."/>
            <person name="Kemena C."/>
            <person name="Kremer L.P.M."/>
            <person name="Lee S.L."/>
            <person name="Lopez-Ezquerra A."/>
            <person name="Mallet L."/>
            <person name="Monroy-Kuhn J.M."/>
            <person name="Moser A."/>
            <person name="Murali S.C."/>
            <person name="Muzny D.M."/>
            <person name="Otani S."/>
            <person name="Piulachs M.-D."/>
            <person name="Poelchau M."/>
            <person name="Qu J."/>
            <person name="Schaub F."/>
            <person name="Wada-Katsumata A."/>
            <person name="Worley K.C."/>
            <person name="Xie Q."/>
            <person name="Ylla G."/>
            <person name="Poulsen M."/>
            <person name="Gibbs R.A."/>
            <person name="Schal C."/>
            <person name="Richards S."/>
            <person name="Belles X."/>
            <person name="Korb J."/>
            <person name="Bornberg-Bauer E."/>
        </authorList>
    </citation>
    <scope>NUCLEOTIDE SEQUENCE [LARGE SCALE GENOMIC DNA]</scope>
    <source>
        <tissue evidence="4">Whole body</tissue>
    </source>
</reference>
<dbReference type="PANTHER" id="PTHR43798">
    <property type="entry name" value="MONOACYLGLYCEROL LIPASE"/>
    <property type="match status" value="1"/>
</dbReference>
<keyword evidence="2" id="KW-0378">Hydrolase</keyword>
<evidence type="ECO:0000313" key="5">
    <source>
        <dbReference type="Proteomes" id="UP000235965"/>
    </source>
</evidence>
<dbReference type="STRING" id="105785.A0A2J7QVS0"/>
<dbReference type="PANTHER" id="PTHR43798:SF14">
    <property type="entry name" value="SERINE HYDROLASE-LIKE PROTEIN DDB_G0286239"/>
    <property type="match status" value="1"/>
</dbReference>
<sequence length="332" mass="37536">MFRSAGRFVFQGLQQRNAGNRWCRNATAVKMAKGNVQEVLIPVPWGHIAGKWWGDRSVQPVLGLHGWEDNCNTFDTLVPLLNVPSFLAVDIMGHGLSSRFPAAGPHSFMDVVMLLRRISEYFKWTKISIVGHSFGSAVGYVYSALFPDAVDAYVSIDCARTDMMPQKENLLDEIRYTINRTLELEKRLALDPPSYTYEELVELLYAGLNKSPSRDSCRILLQRGMKESSQGHRRYYLARDPRLKSRWSGALTEEFLLACAPMIKCRVLSIRATGGILQGGKCKEVYLHTLDLIQQCELHDVEGSHHLHLNNPENIAPLINKFLHPPVRSCNL</sequence>
<dbReference type="InterPro" id="IPR029058">
    <property type="entry name" value="AB_hydrolase_fold"/>
</dbReference>
<comment type="caution">
    <text evidence="4">The sequence shown here is derived from an EMBL/GenBank/DDBJ whole genome shotgun (WGS) entry which is preliminary data.</text>
</comment>
<dbReference type="EMBL" id="NEVH01009772">
    <property type="protein sequence ID" value="PNF32680.1"/>
    <property type="molecule type" value="Genomic_DNA"/>
</dbReference>